<gene>
    <name evidence="5" type="ORF">OTU49_009426</name>
</gene>
<protein>
    <recommendedName>
        <fullName evidence="4">SAM domain-containing protein</fullName>
    </recommendedName>
</protein>
<dbReference type="SMART" id="SM00454">
    <property type="entry name" value="SAM"/>
    <property type="match status" value="1"/>
</dbReference>
<dbReference type="EMBL" id="JARKIK010000074">
    <property type="protein sequence ID" value="KAK8727718.1"/>
    <property type="molecule type" value="Genomic_DNA"/>
</dbReference>
<dbReference type="Pfam" id="PF12796">
    <property type="entry name" value="Ank_2"/>
    <property type="match status" value="2"/>
</dbReference>
<keyword evidence="6" id="KW-1185">Reference proteome</keyword>
<feature type="repeat" description="ANK" evidence="1">
    <location>
        <begin position="132"/>
        <end position="164"/>
    </location>
</feature>
<dbReference type="InterPro" id="IPR001660">
    <property type="entry name" value="SAM"/>
</dbReference>
<proteinExistence type="predicted"/>
<dbReference type="InterPro" id="IPR036770">
    <property type="entry name" value="Ankyrin_rpt-contain_sf"/>
</dbReference>
<feature type="region of interest" description="Disordered" evidence="3">
    <location>
        <begin position="454"/>
        <end position="479"/>
    </location>
</feature>
<dbReference type="GO" id="GO:0005929">
    <property type="term" value="C:cilium"/>
    <property type="evidence" value="ECO:0007669"/>
    <property type="project" value="TreeGrafter"/>
</dbReference>
<dbReference type="CDD" id="cd09519">
    <property type="entry name" value="SAM_ANKS3"/>
    <property type="match status" value="1"/>
</dbReference>
<dbReference type="InterPro" id="IPR002110">
    <property type="entry name" value="Ankyrin_rpt"/>
</dbReference>
<accession>A0AAW0WJ81</accession>
<feature type="repeat" description="ANK" evidence="1">
    <location>
        <begin position="99"/>
        <end position="131"/>
    </location>
</feature>
<evidence type="ECO:0000313" key="5">
    <source>
        <dbReference type="EMBL" id="KAK8727718.1"/>
    </source>
</evidence>
<dbReference type="SUPFAM" id="SSF47769">
    <property type="entry name" value="SAM/Pointed domain"/>
    <property type="match status" value="1"/>
</dbReference>
<evidence type="ECO:0000313" key="6">
    <source>
        <dbReference type="Proteomes" id="UP001445076"/>
    </source>
</evidence>
<feature type="repeat" description="ANK" evidence="1">
    <location>
        <begin position="66"/>
        <end position="98"/>
    </location>
</feature>
<dbReference type="Gene3D" id="1.25.40.20">
    <property type="entry name" value="Ankyrin repeat-containing domain"/>
    <property type="match status" value="1"/>
</dbReference>
<dbReference type="PROSITE" id="PS50105">
    <property type="entry name" value="SAM_DOMAIN"/>
    <property type="match status" value="1"/>
</dbReference>
<dbReference type="PANTHER" id="PTHR24184">
    <property type="entry name" value="SI:CH211-189E2.2"/>
    <property type="match status" value="1"/>
</dbReference>
<dbReference type="SMART" id="SM00248">
    <property type="entry name" value="ANK"/>
    <property type="match status" value="4"/>
</dbReference>
<dbReference type="InterPro" id="IPR013761">
    <property type="entry name" value="SAM/pointed_sf"/>
</dbReference>
<evidence type="ECO:0000256" key="2">
    <source>
        <dbReference type="SAM" id="Coils"/>
    </source>
</evidence>
<dbReference type="SUPFAM" id="SSF48403">
    <property type="entry name" value="Ankyrin repeat"/>
    <property type="match status" value="1"/>
</dbReference>
<comment type="caution">
    <text evidence="5">The sequence shown here is derived from an EMBL/GenBank/DDBJ whole genome shotgun (WGS) entry which is preliminary data.</text>
</comment>
<dbReference type="Pfam" id="PF00536">
    <property type="entry name" value="SAM_1"/>
    <property type="match status" value="1"/>
</dbReference>
<reference evidence="5 6" key="1">
    <citation type="journal article" date="2024" name="BMC Genomics">
        <title>Genome assembly of redclaw crayfish (Cherax quadricarinatus) provides insights into its immune adaptation and hypoxia tolerance.</title>
        <authorList>
            <person name="Liu Z."/>
            <person name="Zheng J."/>
            <person name="Li H."/>
            <person name="Fang K."/>
            <person name="Wang S."/>
            <person name="He J."/>
            <person name="Zhou D."/>
            <person name="Weng S."/>
            <person name="Chi M."/>
            <person name="Gu Z."/>
            <person name="He J."/>
            <person name="Li F."/>
            <person name="Wang M."/>
        </authorList>
    </citation>
    <scope>NUCLEOTIDE SEQUENCE [LARGE SCALE GENOMIC DNA]</scope>
    <source>
        <strain evidence="5">ZL_2023a</strain>
    </source>
</reference>
<feature type="repeat" description="ANK" evidence="1">
    <location>
        <begin position="166"/>
        <end position="198"/>
    </location>
</feature>
<keyword evidence="2" id="KW-0175">Coiled coil</keyword>
<organism evidence="5 6">
    <name type="scientific">Cherax quadricarinatus</name>
    <name type="common">Australian red claw crayfish</name>
    <dbReference type="NCBI Taxonomy" id="27406"/>
    <lineage>
        <taxon>Eukaryota</taxon>
        <taxon>Metazoa</taxon>
        <taxon>Ecdysozoa</taxon>
        <taxon>Arthropoda</taxon>
        <taxon>Crustacea</taxon>
        <taxon>Multicrustacea</taxon>
        <taxon>Malacostraca</taxon>
        <taxon>Eumalacostraca</taxon>
        <taxon>Eucarida</taxon>
        <taxon>Decapoda</taxon>
        <taxon>Pleocyemata</taxon>
        <taxon>Astacidea</taxon>
        <taxon>Parastacoidea</taxon>
        <taxon>Parastacidae</taxon>
        <taxon>Cherax</taxon>
    </lineage>
</organism>
<evidence type="ECO:0000256" key="3">
    <source>
        <dbReference type="SAM" id="MobiDB-lite"/>
    </source>
</evidence>
<evidence type="ECO:0000259" key="4">
    <source>
        <dbReference type="PROSITE" id="PS50105"/>
    </source>
</evidence>
<evidence type="ECO:0000256" key="1">
    <source>
        <dbReference type="PROSITE-ProRule" id="PRU00023"/>
    </source>
</evidence>
<dbReference type="AlphaFoldDB" id="A0AAW0WJ81"/>
<keyword evidence="1" id="KW-0040">ANK repeat</keyword>
<feature type="region of interest" description="Disordered" evidence="3">
    <location>
        <begin position="244"/>
        <end position="263"/>
    </location>
</feature>
<feature type="coiled-coil region" evidence="2">
    <location>
        <begin position="341"/>
        <end position="375"/>
    </location>
</feature>
<dbReference type="InterPro" id="IPR047238">
    <property type="entry name" value="ANKS3_SAM"/>
</dbReference>
<feature type="domain" description="SAM" evidence="4">
    <location>
        <begin position="266"/>
        <end position="329"/>
    </location>
</feature>
<dbReference type="Gene3D" id="1.10.150.50">
    <property type="entry name" value="Transcription Factor, Ets-1"/>
    <property type="match status" value="1"/>
</dbReference>
<dbReference type="PROSITE" id="PS50297">
    <property type="entry name" value="ANK_REP_REGION"/>
    <property type="match status" value="2"/>
</dbReference>
<dbReference type="PANTHER" id="PTHR24184:SF6">
    <property type="entry name" value="ANKYRIN REPEAT AND SAM DOMAIN-CONTAINING PROTEIN 3"/>
    <property type="match status" value="1"/>
</dbReference>
<sequence>MVELEETWTEKSFYDRPLTVWLGEDGCDEKSSPLLDVFTAASIGSYQRVKDILKEEKNVCNHKNQGGWTVLMYAAYYAHSEVISLLLEANAPVHLCNNDGCNALMLAVMCGNDNIVEMLIKAGSILETRDNRNWTALFHAVNSGHHSVVETLLKYRVNINSCDRVRGMTPLMYAAQLGDARMVSLLLRGGAVVSLTNPQGHTAVRIAKDAGFPDIAATITQWDHQGLSGPSLFDGPAAVEARRTHLQPQTPRTRGNVVPSLDNANVQPTDLETLLDQIGLSSYMSIFREQDVDLQIFLTLTDQDLKECGIQKLGPRRKMTSAIARWHSNAPLRSTPECAYADKLEVEMQELGVKLTEALQTLQQTKTQINQENNLRVVTEGWVVEARGRLHECHQLCQILIEQVAAACHCASVLSAQASLGTSPLIQPALISTIVDTMALIAAQVDTLMALTDPSVPRGPSNLTSPRKQGYRSCPNTPR</sequence>
<name>A0AAW0WJ81_CHEQU</name>
<dbReference type="PROSITE" id="PS50088">
    <property type="entry name" value="ANK_REPEAT"/>
    <property type="match status" value="4"/>
</dbReference>
<dbReference type="Proteomes" id="UP001445076">
    <property type="component" value="Unassembled WGS sequence"/>
</dbReference>